<accession>A0A174NVN9</accession>
<evidence type="ECO:0000313" key="10">
    <source>
        <dbReference type="EMBL" id="RHG18891.1"/>
    </source>
</evidence>
<dbReference type="EMBL" id="QSUB01000002">
    <property type="protein sequence ID" value="RGN05892.1"/>
    <property type="molecule type" value="Genomic_DNA"/>
</dbReference>
<evidence type="ECO:0000313" key="17">
    <source>
        <dbReference type="Proteomes" id="UP000265808"/>
    </source>
</evidence>
<evidence type="ECO:0000313" key="19">
    <source>
        <dbReference type="Proteomes" id="UP000284024"/>
    </source>
</evidence>
<dbReference type="Proteomes" id="UP000284644">
    <property type="component" value="Unassembled WGS sequence"/>
</dbReference>
<dbReference type="Proteomes" id="UP000261222">
    <property type="component" value="Unassembled WGS sequence"/>
</dbReference>
<dbReference type="GO" id="GO:0000166">
    <property type="term" value="F:nucleotide binding"/>
    <property type="evidence" value="ECO:0007669"/>
    <property type="project" value="InterPro"/>
</dbReference>
<proteinExistence type="predicted"/>
<dbReference type="Gene3D" id="3.30.360.10">
    <property type="entry name" value="Dihydrodipicolinate Reductase, domain 2"/>
    <property type="match status" value="1"/>
</dbReference>
<dbReference type="OrthoDB" id="9815825at2"/>
<dbReference type="Pfam" id="PF22725">
    <property type="entry name" value="GFO_IDH_MocA_C3"/>
    <property type="match status" value="1"/>
</dbReference>
<dbReference type="SUPFAM" id="SSF51735">
    <property type="entry name" value="NAD(P)-binding Rossmann-fold domains"/>
    <property type="match status" value="1"/>
</dbReference>
<evidence type="ECO:0000313" key="24">
    <source>
        <dbReference type="Proteomes" id="UP000293506"/>
    </source>
</evidence>
<evidence type="ECO:0000259" key="1">
    <source>
        <dbReference type="Pfam" id="PF01408"/>
    </source>
</evidence>
<evidence type="ECO:0000313" key="16">
    <source>
        <dbReference type="Proteomes" id="UP000261222"/>
    </source>
</evidence>
<evidence type="ECO:0000313" key="21">
    <source>
        <dbReference type="Proteomes" id="UP000284644"/>
    </source>
</evidence>
<evidence type="ECO:0000259" key="2">
    <source>
        <dbReference type="Pfam" id="PF22725"/>
    </source>
</evidence>
<dbReference type="EMBL" id="QROS01000001">
    <property type="protein sequence ID" value="RHL50591.1"/>
    <property type="molecule type" value="Genomic_DNA"/>
</dbReference>
<protein>
    <submittedName>
        <fullName evidence="5">Gfo/Idh/MocA family oxidoreductase</fullName>
    </submittedName>
    <submittedName>
        <fullName evidence="4">Glucose--fructose oxidoreductase</fullName>
        <ecNumber evidence="4">1.1.99.28</ecNumber>
    </submittedName>
</protein>
<organism evidence="4 15">
    <name type="scientific">Blautia obeum</name>
    <dbReference type="NCBI Taxonomy" id="40520"/>
    <lineage>
        <taxon>Bacteria</taxon>
        <taxon>Bacillati</taxon>
        <taxon>Bacillota</taxon>
        <taxon>Clostridia</taxon>
        <taxon>Lachnospirales</taxon>
        <taxon>Lachnospiraceae</taxon>
        <taxon>Blautia</taxon>
    </lineage>
</organism>
<evidence type="ECO:0000313" key="20">
    <source>
        <dbReference type="Proteomes" id="UP000284220"/>
    </source>
</evidence>
<evidence type="ECO:0000313" key="11">
    <source>
        <dbReference type="EMBL" id="RHH20330.1"/>
    </source>
</evidence>
<dbReference type="PANTHER" id="PTHR43377">
    <property type="entry name" value="BILIVERDIN REDUCTASE A"/>
    <property type="match status" value="1"/>
</dbReference>
<dbReference type="GeneID" id="79805015"/>
<evidence type="ECO:0000313" key="22">
    <source>
        <dbReference type="Proteomes" id="UP000285839"/>
    </source>
</evidence>
<feature type="domain" description="GFO/IDH/MocA-like oxidoreductase" evidence="2">
    <location>
        <begin position="130"/>
        <end position="262"/>
    </location>
</feature>
<gene>
    <name evidence="4" type="primary">gfo</name>
    <name evidence="12" type="ORF">DW021_02675</name>
    <name evidence="11" type="ORF">DW222_05940</name>
    <name evidence="10" type="ORF">DW272_06295</name>
    <name evidence="9" type="ORF">DW723_15235</name>
    <name evidence="8" type="ORF">DW767_02365</name>
    <name evidence="7" type="ORF">DW859_04425</name>
    <name evidence="6" type="ORF">DWY46_00305</name>
    <name evidence="5" type="ORF">DXB81_07705</name>
    <name evidence="13" type="ORF">EAI82_02175</name>
    <name evidence="3" type="ORF">ERS852394_00809</name>
    <name evidence="4" type="ORF">ERS852533_01607</name>
</gene>
<dbReference type="EMBL" id="QRJH01000002">
    <property type="protein sequence ID" value="RHH20330.1"/>
    <property type="molecule type" value="Genomic_DNA"/>
</dbReference>
<evidence type="ECO:0000313" key="15">
    <source>
        <dbReference type="Proteomes" id="UP000095413"/>
    </source>
</evidence>
<dbReference type="EC" id="1.1.99.28" evidence="4"/>
<dbReference type="EMBL" id="QSKO01000031">
    <property type="protein sequence ID" value="RHE70382.1"/>
    <property type="molecule type" value="Genomic_DNA"/>
</dbReference>
<dbReference type="Proteomes" id="UP000285839">
    <property type="component" value="Unassembled WGS sequence"/>
</dbReference>
<dbReference type="SUPFAM" id="SSF55347">
    <property type="entry name" value="Glyceraldehyde-3-phosphate dehydrogenase-like, C-terminal domain"/>
    <property type="match status" value="1"/>
</dbReference>
<evidence type="ECO:0000313" key="3">
    <source>
        <dbReference type="EMBL" id="CUN74364.1"/>
    </source>
</evidence>
<evidence type="ECO:0000313" key="13">
    <source>
        <dbReference type="EMBL" id="RYT69004.1"/>
    </source>
</evidence>
<dbReference type="EMBL" id="CZBA01000008">
    <property type="protein sequence ID" value="CUP51626.1"/>
    <property type="molecule type" value="Genomic_DNA"/>
</dbReference>
<dbReference type="InterPro" id="IPR036291">
    <property type="entry name" value="NAD(P)-bd_dom_sf"/>
</dbReference>
<dbReference type="Proteomes" id="UP000284024">
    <property type="component" value="Unassembled WGS sequence"/>
</dbReference>
<dbReference type="InterPro" id="IPR000683">
    <property type="entry name" value="Gfo/Idh/MocA-like_OxRdtase_N"/>
</dbReference>
<feature type="domain" description="Gfo/Idh/MocA-like oxidoreductase N-terminal" evidence="1">
    <location>
        <begin position="2"/>
        <end position="120"/>
    </location>
</feature>
<dbReference type="GO" id="GO:0047061">
    <property type="term" value="F:glucose-fructose oxidoreductase activity"/>
    <property type="evidence" value="ECO:0007669"/>
    <property type="project" value="UniProtKB-EC"/>
</dbReference>
<dbReference type="Gene3D" id="3.40.50.720">
    <property type="entry name" value="NAD(P)-binding Rossmann-like Domain"/>
    <property type="match status" value="1"/>
</dbReference>
<evidence type="ECO:0000313" key="7">
    <source>
        <dbReference type="EMBL" id="RHC09232.1"/>
    </source>
</evidence>
<dbReference type="InterPro" id="IPR051450">
    <property type="entry name" value="Gfo/Idh/MocA_Oxidoreductases"/>
</dbReference>
<name>A0A174NVN9_9FIRM</name>
<evidence type="ECO:0000313" key="5">
    <source>
        <dbReference type="EMBL" id="RGN05892.1"/>
    </source>
</evidence>
<dbReference type="InterPro" id="IPR055170">
    <property type="entry name" value="GFO_IDH_MocA-like_dom"/>
</dbReference>
<dbReference type="EMBL" id="QRUH01000001">
    <property type="protein sequence ID" value="RGR51088.1"/>
    <property type="molecule type" value="Genomic_DNA"/>
</dbReference>
<dbReference type="EMBL" id="RCXQ01000001">
    <property type="protein sequence ID" value="RYT69004.1"/>
    <property type="molecule type" value="Genomic_DNA"/>
</dbReference>
<evidence type="ECO:0000313" key="4">
    <source>
        <dbReference type="EMBL" id="CUP51626.1"/>
    </source>
</evidence>
<dbReference type="Proteomes" id="UP000285897">
    <property type="component" value="Unassembled WGS sequence"/>
</dbReference>
<reference evidence="16 17" key="2">
    <citation type="submission" date="2018-08" db="EMBL/GenBank/DDBJ databases">
        <title>A genome reference for cultivated species of the human gut microbiota.</title>
        <authorList>
            <person name="Zou Y."/>
            <person name="Xue W."/>
            <person name="Luo G."/>
        </authorList>
    </citation>
    <scope>NUCLEOTIDE SEQUENCE [LARGE SCALE GENOMIC DNA]</scope>
    <source>
        <strain evidence="6 22">AF25-21</strain>
        <strain evidence="12 23">AF37-6AC</strain>
        <strain evidence="11 19">AM18-2AC</strain>
        <strain evidence="10 20">AM22-9LB</strain>
        <strain evidence="9 18">AM27-32LB</strain>
        <strain evidence="8 21">AM29-25AC</strain>
        <strain evidence="7 17">AM37-4AC</strain>
        <strain evidence="5 16">OM06-11AA</strain>
    </source>
</reference>
<dbReference type="Pfam" id="PF01408">
    <property type="entry name" value="GFO_IDH_MocA"/>
    <property type="match status" value="1"/>
</dbReference>
<reference evidence="14 15" key="1">
    <citation type="submission" date="2015-09" db="EMBL/GenBank/DDBJ databases">
        <authorList>
            <consortium name="Pathogen Informatics"/>
        </authorList>
    </citation>
    <scope>NUCLEOTIDE SEQUENCE [LARGE SCALE GENOMIC DNA]</scope>
    <source>
        <strain evidence="3 14">2789STDY5608837</strain>
        <strain evidence="4 15">2789STDY5834921</strain>
    </source>
</reference>
<evidence type="ECO:0000313" key="6">
    <source>
        <dbReference type="EMBL" id="RGR51088.1"/>
    </source>
</evidence>
<evidence type="ECO:0000313" key="12">
    <source>
        <dbReference type="EMBL" id="RHL50591.1"/>
    </source>
</evidence>
<evidence type="ECO:0000313" key="14">
    <source>
        <dbReference type="Proteomes" id="UP000095409"/>
    </source>
</evidence>
<keyword evidence="4" id="KW-0560">Oxidoreductase</keyword>
<evidence type="ECO:0000313" key="23">
    <source>
        <dbReference type="Proteomes" id="UP000285897"/>
    </source>
</evidence>
<dbReference type="PANTHER" id="PTHR43377:SF1">
    <property type="entry name" value="BILIVERDIN REDUCTASE A"/>
    <property type="match status" value="1"/>
</dbReference>
<dbReference type="EMBL" id="QSHL01000002">
    <property type="protein sequence ID" value="RHC09232.1"/>
    <property type="molecule type" value="Genomic_DNA"/>
</dbReference>
<dbReference type="EMBL" id="QRHZ01000002">
    <property type="protein sequence ID" value="RHG18891.1"/>
    <property type="molecule type" value="Genomic_DNA"/>
</dbReference>
<sequence length="349" mass="38534">MVKVGIIGCGKIAQVRHIPEYLDNPNAKLTGLYDLNLQRAKELAEKYDCKSYESVEEMLADPEIDAVSVCVANHVHAEITIAALKAGKHVLCEKPMATKLKDCQMMVDTAEQMSKKLMIGQNQRFAKAHAEAKKLIERGDIGSVLTFKTTFGHGGPETWSVDAGPQNWFFDKKRAAMGAMADLGVHKTDLIQYLLNDTVEETTAKVTTLDKKDSNGNLIGVDDNAICIYKMKSGIIGTMTASWTYYGEEDNSTIIYGTEGMLKIYHDPKYCIELIRKDGGKVFYDIDQIQTNDNQTKSGIIDAFVESVENDTEPAVPGKSVLSAMKAIFGSLKSSELGRTVRVDEEELE</sequence>
<reference evidence="13 24" key="3">
    <citation type="journal article" date="2019" name="Science, e1252229">
        <title>Invertible promoters mediate bacterial phase variation, antibiotic resistance, and host adaptation in the gut.</title>
        <authorList>
            <person name="Jiang X."/>
            <person name="Hall A.B."/>
            <person name="Arthur T.D."/>
            <person name="Plichta D.R."/>
            <person name="Covington C.T."/>
            <person name="Poyet M."/>
            <person name="Crothers J."/>
            <person name="Moses P.L."/>
            <person name="Tolonen A.C."/>
            <person name="Vlamakis H."/>
            <person name="Alm E.J."/>
            <person name="Xavier R.J."/>
        </authorList>
    </citation>
    <scope>NUCLEOTIDE SEQUENCE [LARGE SCALE GENOMIC DNA]</scope>
    <source>
        <strain evidence="13">Af_0058</strain>
        <strain evidence="24">af_0058</strain>
    </source>
</reference>
<evidence type="ECO:0000313" key="8">
    <source>
        <dbReference type="EMBL" id="RHE16021.1"/>
    </source>
</evidence>
<dbReference type="EMBL" id="QSJW01000001">
    <property type="protein sequence ID" value="RHE16021.1"/>
    <property type="molecule type" value="Genomic_DNA"/>
</dbReference>
<dbReference type="Proteomes" id="UP000283928">
    <property type="component" value="Unassembled WGS sequence"/>
</dbReference>
<evidence type="ECO:0000313" key="9">
    <source>
        <dbReference type="EMBL" id="RHE70382.1"/>
    </source>
</evidence>
<dbReference type="EMBL" id="CYZD01000003">
    <property type="protein sequence ID" value="CUN74364.1"/>
    <property type="molecule type" value="Genomic_DNA"/>
</dbReference>
<dbReference type="RefSeq" id="WP_005427607.1">
    <property type="nucleotide sequence ID" value="NZ_CAXSOH010000009.1"/>
</dbReference>
<evidence type="ECO:0000313" key="18">
    <source>
        <dbReference type="Proteomes" id="UP000283928"/>
    </source>
</evidence>
<dbReference type="Proteomes" id="UP000284220">
    <property type="component" value="Unassembled WGS sequence"/>
</dbReference>
<dbReference type="Proteomes" id="UP000095413">
    <property type="component" value="Unassembled WGS sequence"/>
</dbReference>
<dbReference type="Proteomes" id="UP000095409">
    <property type="component" value="Unassembled WGS sequence"/>
</dbReference>
<dbReference type="AlphaFoldDB" id="A0A174NVN9"/>
<dbReference type="Proteomes" id="UP000265808">
    <property type="component" value="Unassembled WGS sequence"/>
</dbReference>
<dbReference type="Proteomes" id="UP000293506">
    <property type="component" value="Unassembled WGS sequence"/>
</dbReference>